<evidence type="ECO:0000256" key="1">
    <source>
        <dbReference type="ARBA" id="ARBA00022729"/>
    </source>
</evidence>
<dbReference type="Proteomes" id="UP000246996">
    <property type="component" value="Chromosome"/>
</dbReference>
<dbReference type="InterPro" id="IPR006146">
    <property type="entry name" value="5'-Nucleotdase_CS"/>
</dbReference>
<dbReference type="Pfam" id="PF00149">
    <property type="entry name" value="Metallophos"/>
    <property type="match status" value="1"/>
</dbReference>
<evidence type="ECO:0000313" key="6">
    <source>
        <dbReference type="EMBL" id="AWO76445.1"/>
    </source>
</evidence>
<gene>
    <name evidence="6" type="ORF">C1N76_09260</name>
</gene>
<dbReference type="SUPFAM" id="SSF56300">
    <property type="entry name" value="Metallo-dependent phosphatases"/>
    <property type="match status" value="1"/>
</dbReference>
<dbReference type="PROSITE" id="PS00785">
    <property type="entry name" value="5_NUCLEOTIDASE_1"/>
    <property type="match status" value="1"/>
</dbReference>
<organism evidence="6 7">
    <name type="scientific">Geobacillus thermoleovorans</name>
    <name type="common">Bacillus thermoleovorans</name>
    <dbReference type="NCBI Taxonomy" id="33941"/>
    <lineage>
        <taxon>Bacteria</taxon>
        <taxon>Bacillati</taxon>
        <taxon>Bacillota</taxon>
        <taxon>Bacilli</taxon>
        <taxon>Bacillales</taxon>
        <taxon>Anoxybacillaceae</taxon>
        <taxon>Geobacillus</taxon>
        <taxon>Geobacillus thermoleovorans group</taxon>
    </lineage>
</organism>
<name>A0A2Z3NEH7_GEOTH</name>
<dbReference type="Gene3D" id="3.90.780.10">
    <property type="entry name" value="5'-Nucleotidase, C-terminal domain"/>
    <property type="match status" value="1"/>
</dbReference>
<feature type="domain" description="Calcineurin-like phosphoesterase" evidence="3">
    <location>
        <begin position="661"/>
        <end position="874"/>
    </location>
</feature>
<dbReference type="GO" id="GO:0000166">
    <property type="term" value="F:nucleotide binding"/>
    <property type="evidence" value="ECO:0007669"/>
    <property type="project" value="InterPro"/>
</dbReference>
<dbReference type="InterPro" id="IPR036907">
    <property type="entry name" value="5'-Nucleotdase_C_sf"/>
</dbReference>
<feature type="region of interest" description="Disordered" evidence="2">
    <location>
        <begin position="539"/>
        <end position="560"/>
    </location>
</feature>
<sequence>MPIAALSALSLAAEAAAPGLVQAADAGRAEQLVAKAEALAGALKWEVSYEYRKQKVPDRALDYPDMRLFQETKQALQAAEQEVRKMSGKEREGLEARLSEHVRVYVQRAVAYIDAVSAGKSMAKKAQELAEQLNKGEAGRALEQAYHALSKEIRTKTPILYRVYGASTRQALFDGYVKPAERVRQVALYPVSIQIEADRLRASVAEGRLDDVIACQTRIDRWLKEGNTSGAMRENSRLRESIRAYAQAAKNEAATRWTIIEAASTDPNHPTAAGGTAGKEQEYDRPVVLLAGDKQYVRFAYAHVKGDVLIKGKGNGAGTVVLDHVHVTPGAVGDGKLIVDDISEHTLYQRSVSAEQLDIRDVNGAHIVASEGTRVKTVRLIDEAGSEGTLVLEAKEAGAYDSLVIEAAHSRTLVELRGNFSKTNVQVAGNGASVNIKAGTVVQQLDVKAGADIVAEKGAEIQAIDIATAKQGERVQLKGDLAKTTVVVSNGNGRIEIGDQTVVKEIRKGATVQGTVEIANRGVVQTAVGVAIQGQTSGTVSNPGSVSGASGGGMADVTPPHLSLASSPRVTVGKDITVQSDEEGIVYAVPSSEQPHSLAELEALVSSGKAKKISLTAPGTNVRVSTSGWPIGTYRLYEADRSGNVSAPTDTLTVEPFELMIMHTNDTHGHLERAARRMTAIKQVRTEHPDALLLDAGDVFSGTLYSSEFNGLADLALMNLAGYDAMTFGNHEFDKGTGVLADFVKEARFPFVSANVDLSNDVHLGGRFHDTIASQPENGNVYEGVIKEVNGEKIGIFGLTTAETKQISSPGDGVKFEDYLQEARKAVDDLRRQGVNKIIALTHIGFNDGGGDNDLTLAKEVEGIDIIVGGHSHDKLAEPVIDRTGEEPTVIVQANEYNKYLGTLDVQFDEQGKVISYAGKLIDIDQKTGEMYVLKEDEEAAALLDEKYTPKIVEKQTTVVGQTTVPLVGGNPPARVGETNLGNMIADGMLARAKQIDPSVSIAFQNGGGVRTSIPAGTITLGKLLEVMPFGNSLAIMRLTGEEIKQALEVSVKDAPTKPFGGFLQVAGLRFVYDSRQPVGQKVVFIEVNEGGRYIPLDPNKTYGVATNNFTAKGGDGYEVFAKAYREGRVSEPGFVDWEMAKQYIESQPDKTVAPNVEGRILDLASIVVPAAEFSGTADKPKMYNGHVAVEAKDVNQLQYAVIKGNLYIRGNHSVTLDHVTVEGDVYLLD</sequence>
<keyword evidence="1" id="KW-0732">Signal</keyword>
<dbReference type="InterPro" id="IPR006179">
    <property type="entry name" value="5_nucleotidase/apyrase"/>
</dbReference>
<accession>A0A2Z3NEH7</accession>
<dbReference type="PANTHER" id="PTHR11575">
    <property type="entry name" value="5'-NUCLEOTIDASE-RELATED"/>
    <property type="match status" value="1"/>
</dbReference>
<dbReference type="PANTHER" id="PTHR11575:SF24">
    <property type="entry name" value="5'-NUCLEOTIDASE"/>
    <property type="match status" value="1"/>
</dbReference>
<evidence type="ECO:0000259" key="5">
    <source>
        <dbReference type="Pfam" id="PF18058"/>
    </source>
</evidence>
<dbReference type="InterPro" id="IPR029052">
    <property type="entry name" value="Metallo-depent_PP-like"/>
</dbReference>
<dbReference type="GO" id="GO:0046872">
    <property type="term" value="F:metal ion binding"/>
    <property type="evidence" value="ECO:0007669"/>
    <property type="project" value="InterPro"/>
</dbReference>
<protein>
    <submittedName>
        <fullName evidence="6">Bifunctional metallophosphatase/5'-nucleotidase</fullName>
    </submittedName>
</protein>
<dbReference type="PRINTS" id="PR01607">
    <property type="entry name" value="APYRASEFAMLY"/>
</dbReference>
<feature type="domain" description="5'-Nucleotidase C-terminal" evidence="4">
    <location>
        <begin position="959"/>
        <end position="1122"/>
    </location>
</feature>
<dbReference type="GO" id="GO:0009166">
    <property type="term" value="P:nucleotide catabolic process"/>
    <property type="evidence" value="ECO:0007669"/>
    <property type="project" value="InterPro"/>
</dbReference>
<evidence type="ECO:0000259" key="4">
    <source>
        <dbReference type="Pfam" id="PF02872"/>
    </source>
</evidence>
<dbReference type="Pfam" id="PF02872">
    <property type="entry name" value="5_nucleotid_C"/>
    <property type="match status" value="1"/>
</dbReference>
<dbReference type="InterPro" id="IPR041378">
    <property type="entry name" value="S-layer_SbsC_C"/>
</dbReference>
<dbReference type="Pfam" id="PF18058">
    <property type="entry name" value="SbsC_C"/>
    <property type="match status" value="1"/>
</dbReference>
<dbReference type="AlphaFoldDB" id="A0A2Z3NEH7"/>
<reference evidence="7" key="1">
    <citation type="submission" date="2018-02" db="EMBL/GenBank/DDBJ databases">
        <title>The complete genome of bacterial strain SGAirxxxx.</title>
        <authorList>
            <person name="Schuster S.C."/>
        </authorList>
    </citation>
    <scope>NUCLEOTIDE SEQUENCE [LARGE SCALE GENOMIC DNA]</scope>
    <source>
        <strain evidence="7">SGAir0734</strain>
    </source>
</reference>
<evidence type="ECO:0000313" key="7">
    <source>
        <dbReference type="Proteomes" id="UP000246996"/>
    </source>
</evidence>
<dbReference type="InterPro" id="IPR004843">
    <property type="entry name" value="Calcineurin-like_PHP"/>
</dbReference>
<dbReference type="Gene3D" id="3.60.21.10">
    <property type="match status" value="1"/>
</dbReference>
<proteinExistence type="predicted"/>
<evidence type="ECO:0000259" key="3">
    <source>
        <dbReference type="Pfam" id="PF00149"/>
    </source>
</evidence>
<dbReference type="SUPFAM" id="SSF55816">
    <property type="entry name" value="5'-nucleotidase (syn. UDP-sugar hydrolase), C-terminal domain"/>
    <property type="match status" value="1"/>
</dbReference>
<feature type="domain" description="SbsC C-terminal" evidence="5">
    <location>
        <begin position="44"/>
        <end position="181"/>
    </location>
</feature>
<dbReference type="Gene3D" id="1.20.58.780">
    <property type="match status" value="1"/>
</dbReference>
<dbReference type="InterPro" id="IPR008334">
    <property type="entry name" value="5'-Nucleotdase_C"/>
</dbReference>
<dbReference type="GO" id="GO:0016788">
    <property type="term" value="F:hydrolase activity, acting on ester bonds"/>
    <property type="evidence" value="ECO:0007669"/>
    <property type="project" value="InterPro"/>
</dbReference>
<evidence type="ECO:0000256" key="2">
    <source>
        <dbReference type="SAM" id="MobiDB-lite"/>
    </source>
</evidence>
<dbReference type="EMBL" id="CP027303">
    <property type="protein sequence ID" value="AWO76445.1"/>
    <property type="molecule type" value="Genomic_DNA"/>
</dbReference>